<sequence>MSVLFSVIAKGAEAGDDDNNTKTIQDKMTGLGENTKFKTSLSGGVSSDGRNKMNIPNSSKPASVKKIIKEEDDSTYSDNEAESSEGELEPTSGSKINKTLLKDYAYEVQGDPHRLSSLRSRKDVKNDPLDIKPNRYDNTFGIL</sequence>
<evidence type="ECO:0000256" key="1">
    <source>
        <dbReference type="SAM" id="MobiDB-lite"/>
    </source>
</evidence>
<keyword evidence="3" id="KW-1185">Reference proteome</keyword>
<dbReference type="AlphaFoldDB" id="A0A2G9RVF0"/>
<evidence type="ECO:0000313" key="3">
    <source>
        <dbReference type="Proteomes" id="UP000228934"/>
    </source>
</evidence>
<reference evidence="3" key="1">
    <citation type="journal article" date="2017" name="Nat. Commun.">
        <title>The North American bullfrog draft genome provides insight into hormonal regulation of long noncoding RNA.</title>
        <authorList>
            <person name="Hammond S.A."/>
            <person name="Warren R.L."/>
            <person name="Vandervalk B.P."/>
            <person name="Kucuk E."/>
            <person name="Khan H."/>
            <person name="Gibb E.A."/>
            <person name="Pandoh P."/>
            <person name="Kirk H."/>
            <person name="Zhao Y."/>
            <person name="Jones M."/>
            <person name="Mungall A.J."/>
            <person name="Coope R."/>
            <person name="Pleasance S."/>
            <person name="Moore R.A."/>
            <person name="Holt R.A."/>
            <person name="Round J.M."/>
            <person name="Ohora S."/>
            <person name="Walle B.V."/>
            <person name="Veldhoen N."/>
            <person name="Helbing C.C."/>
            <person name="Birol I."/>
        </authorList>
    </citation>
    <scope>NUCLEOTIDE SEQUENCE [LARGE SCALE GENOMIC DNA]</scope>
</reference>
<gene>
    <name evidence="2" type="ORF">AB205_0003050</name>
</gene>
<evidence type="ECO:0000313" key="2">
    <source>
        <dbReference type="EMBL" id="PIO31735.1"/>
    </source>
</evidence>
<dbReference type="EMBL" id="KV930206">
    <property type="protein sequence ID" value="PIO31735.1"/>
    <property type="molecule type" value="Genomic_DNA"/>
</dbReference>
<dbReference type="Proteomes" id="UP000228934">
    <property type="component" value="Unassembled WGS sequence"/>
</dbReference>
<feature type="non-terminal residue" evidence="2">
    <location>
        <position position="143"/>
    </location>
</feature>
<proteinExistence type="predicted"/>
<name>A0A2G9RVF0_AQUCT</name>
<organism evidence="2 3">
    <name type="scientific">Aquarana catesbeiana</name>
    <name type="common">American bullfrog</name>
    <name type="synonym">Rana catesbeiana</name>
    <dbReference type="NCBI Taxonomy" id="8400"/>
    <lineage>
        <taxon>Eukaryota</taxon>
        <taxon>Metazoa</taxon>
        <taxon>Chordata</taxon>
        <taxon>Craniata</taxon>
        <taxon>Vertebrata</taxon>
        <taxon>Euteleostomi</taxon>
        <taxon>Amphibia</taxon>
        <taxon>Batrachia</taxon>
        <taxon>Anura</taxon>
        <taxon>Neobatrachia</taxon>
        <taxon>Ranoidea</taxon>
        <taxon>Ranidae</taxon>
        <taxon>Aquarana</taxon>
    </lineage>
</organism>
<feature type="region of interest" description="Disordered" evidence="1">
    <location>
        <begin position="10"/>
        <end position="96"/>
    </location>
</feature>
<feature type="compositionally biased region" description="Acidic residues" evidence="1">
    <location>
        <begin position="70"/>
        <end position="88"/>
    </location>
</feature>
<protein>
    <submittedName>
        <fullName evidence="2">Uncharacterized protein</fullName>
    </submittedName>
</protein>
<feature type="region of interest" description="Disordered" evidence="1">
    <location>
        <begin position="111"/>
        <end position="130"/>
    </location>
</feature>
<accession>A0A2G9RVF0</accession>